<dbReference type="EMBL" id="CP033073">
    <property type="protein sequence ID" value="AYN43075.1"/>
    <property type="molecule type" value="Genomic_DNA"/>
</dbReference>
<organism evidence="2 3">
    <name type="scientific">Streptomyces dangxiongensis</name>
    <dbReference type="NCBI Taxonomy" id="1442032"/>
    <lineage>
        <taxon>Bacteria</taxon>
        <taxon>Bacillati</taxon>
        <taxon>Actinomycetota</taxon>
        <taxon>Actinomycetes</taxon>
        <taxon>Kitasatosporales</taxon>
        <taxon>Streptomycetaceae</taxon>
        <taxon>Streptomyces</taxon>
    </lineage>
</organism>
<keyword evidence="3" id="KW-1185">Reference proteome</keyword>
<protein>
    <submittedName>
        <fullName evidence="2">Uncharacterized protein</fullName>
    </submittedName>
</protein>
<evidence type="ECO:0000256" key="1">
    <source>
        <dbReference type="SAM" id="Phobius"/>
    </source>
</evidence>
<keyword evidence="1" id="KW-0472">Membrane</keyword>
<feature type="transmembrane region" description="Helical" evidence="1">
    <location>
        <begin position="12"/>
        <end position="31"/>
    </location>
</feature>
<evidence type="ECO:0000313" key="3">
    <source>
        <dbReference type="Proteomes" id="UP000268329"/>
    </source>
</evidence>
<accession>A0A3G2JNS2</accession>
<gene>
    <name evidence="2" type="ORF">D9753_34050</name>
</gene>
<dbReference type="Proteomes" id="UP000268329">
    <property type="component" value="Chromosome"/>
</dbReference>
<name>A0A3G2JNS2_9ACTN</name>
<sequence>MNRVRLLLARHLWLQLTLSLLVAVALIVVLFPGRPVLSVLLRTAFTSVGAIAVVLTRRRKERRAAGGSADAVVALDAKLRRGEVPSAPEERGAMRELVAQRLHRMRHRVPALICLAVLFTAVTLLMVFTGTVRQAVGFAVLTVVFVGWIIYHGNRRHERLRTMDAALKAGEPARAPR</sequence>
<keyword evidence="1" id="KW-1133">Transmembrane helix</keyword>
<keyword evidence="1" id="KW-0812">Transmembrane</keyword>
<feature type="transmembrane region" description="Helical" evidence="1">
    <location>
        <begin position="109"/>
        <end position="128"/>
    </location>
</feature>
<reference evidence="2 3" key="1">
    <citation type="submission" date="2018-10" db="EMBL/GenBank/DDBJ databases">
        <title>The genome of Streptomyces dangxiongensis Z022.</title>
        <authorList>
            <person name="Zhang B."/>
        </authorList>
    </citation>
    <scope>NUCLEOTIDE SEQUENCE [LARGE SCALE GENOMIC DNA]</scope>
    <source>
        <strain evidence="2 3">Z022</strain>
    </source>
</reference>
<dbReference type="KEGG" id="sdd:D9753_34050"/>
<evidence type="ECO:0000313" key="2">
    <source>
        <dbReference type="EMBL" id="AYN43075.1"/>
    </source>
</evidence>
<dbReference type="OrthoDB" id="4333619at2"/>
<feature type="transmembrane region" description="Helical" evidence="1">
    <location>
        <begin position="37"/>
        <end position="55"/>
    </location>
</feature>
<proteinExistence type="predicted"/>
<dbReference type="RefSeq" id="WP_121790501.1">
    <property type="nucleotide sequence ID" value="NZ_CP033073.1"/>
</dbReference>
<dbReference type="AlphaFoldDB" id="A0A3G2JNS2"/>
<feature type="transmembrane region" description="Helical" evidence="1">
    <location>
        <begin position="134"/>
        <end position="151"/>
    </location>
</feature>